<dbReference type="PATRIC" id="fig|1254432.3.peg.9224"/>
<sequence>MLSAEPGAVVVHLAELVAGEVREREAAAMSPSTCSSNRGRVEVNARDLRGRRCPPGRDASGSAEVEGHVGCC</sequence>
<gene>
    <name evidence="2" type="ORF">SCE1572_40815</name>
</gene>
<reference evidence="2 3" key="1">
    <citation type="journal article" date="2013" name="Sci. Rep.">
        <title>Extraordinary expansion of a Sorangium cellulosum genome from an alkaline milieu.</title>
        <authorList>
            <person name="Han K."/>
            <person name="Li Z.F."/>
            <person name="Peng R."/>
            <person name="Zhu L.P."/>
            <person name="Zhou T."/>
            <person name="Wang L.G."/>
            <person name="Li S.G."/>
            <person name="Zhang X.B."/>
            <person name="Hu W."/>
            <person name="Wu Z.H."/>
            <person name="Qin N."/>
            <person name="Li Y.Z."/>
        </authorList>
    </citation>
    <scope>NUCLEOTIDE SEQUENCE [LARGE SCALE GENOMIC DNA]</scope>
    <source>
        <strain evidence="2 3">So0157-2</strain>
    </source>
</reference>
<dbReference type="HOGENOM" id="CLU_2720235_0_0_7"/>
<dbReference type="AlphaFoldDB" id="S4YBV9"/>
<dbReference type="EMBL" id="CP003969">
    <property type="protein sequence ID" value="AGP40298.1"/>
    <property type="molecule type" value="Genomic_DNA"/>
</dbReference>
<proteinExistence type="predicted"/>
<feature type="region of interest" description="Disordered" evidence="1">
    <location>
        <begin position="53"/>
        <end position="72"/>
    </location>
</feature>
<organism evidence="2 3">
    <name type="scientific">Sorangium cellulosum So0157-2</name>
    <dbReference type="NCBI Taxonomy" id="1254432"/>
    <lineage>
        <taxon>Bacteria</taxon>
        <taxon>Pseudomonadati</taxon>
        <taxon>Myxococcota</taxon>
        <taxon>Polyangia</taxon>
        <taxon>Polyangiales</taxon>
        <taxon>Polyangiaceae</taxon>
        <taxon>Sorangium</taxon>
    </lineage>
</organism>
<evidence type="ECO:0000313" key="3">
    <source>
        <dbReference type="Proteomes" id="UP000014803"/>
    </source>
</evidence>
<protein>
    <submittedName>
        <fullName evidence="2">Uncharacterized protein</fullName>
    </submittedName>
</protein>
<dbReference type="KEGG" id="scu:SCE1572_40815"/>
<dbReference type="Proteomes" id="UP000014803">
    <property type="component" value="Chromosome"/>
</dbReference>
<name>S4YBV9_SORCE</name>
<evidence type="ECO:0000313" key="2">
    <source>
        <dbReference type="EMBL" id="AGP40298.1"/>
    </source>
</evidence>
<accession>S4YBV9</accession>
<evidence type="ECO:0000256" key="1">
    <source>
        <dbReference type="SAM" id="MobiDB-lite"/>
    </source>
</evidence>